<comment type="caution">
    <text evidence="1">The sequence shown here is derived from an EMBL/GenBank/DDBJ whole genome shotgun (WGS) entry which is preliminary data.</text>
</comment>
<reference evidence="1" key="1">
    <citation type="journal article" date="2022" name="Int. J. Mol. Sci.">
        <title>Draft Genome of Tanacetum Coccineum: Genomic Comparison of Closely Related Tanacetum-Family Plants.</title>
        <authorList>
            <person name="Yamashiro T."/>
            <person name="Shiraishi A."/>
            <person name="Nakayama K."/>
            <person name="Satake H."/>
        </authorList>
    </citation>
    <scope>NUCLEOTIDE SEQUENCE</scope>
</reference>
<organism evidence="1 2">
    <name type="scientific">Tanacetum coccineum</name>
    <dbReference type="NCBI Taxonomy" id="301880"/>
    <lineage>
        <taxon>Eukaryota</taxon>
        <taxon>Viridiplantae</taxon>
        <taxon>Streptophyta</taxon>
        <taxon>Embryophyta</taxon>
        <taxon>Tracheophyta</taxon>
        <taxon>Spermatophyta</taxon>
        <taxon>Magnoliopsida</taxon>
        <taxon>eudicotyledons</taxon>
        <taxon>Gunneridae</taxon>
        <taxon>Pentapetalae</taxon>
        <taxon>asterids</taxon>
        <taxon>campanulids</taxon>
        <taxon>Asterales</taxon>
        <taxon>Asteraceae</taxon>
        <taxon>Asteroideae</taxon>
        <taxon>Anthemideae</taxon>
        <taxon>Anthemidinae</taxon>
        <taxon>Tanacetum</taxon>
    </lineage>
</organism>
<protein>
    <submittedName>
        <fullName evidence="1">Uncharacterized protein</fullName>
    </submittedName>
</protein>
<evidence type="ECO:0000313" key="1">
    <source>
        <dbReference type="EMBL" id="GJS61039.1"/>
    </source>
</evidence>
<sequence length="101" mass="11672">MRGYESRPYAVIGKFDSKGSKWGRTHSYCRNASGFKASTLASLWLWDLLDFLCFKLDLHLIERKKVKRVSLIEWDAWLFIVQNSLGAKFINARCQGLGRAE</sequence>
<accession>A0ABQ4X720</accession>
<reference evidence="1" key="2">
    <citation type="submission" date="2022-01" db="EMBL/GenBank/DDBJ databases">
        <authorList>
            <person name="Yamashiro T."/>
            <person name="Shiraishi A."/>
            <person name="Satake H."/>
            <person name="Nakayama K."/>
        </authorList>
    </citation>
    <scope>NUCLEOTIDE SEQUENCE</scope>
</reference>
<dbReference type="Proteomes" id="UP001151760">
    <property type="component" value="Unassembled WGS sequence"/>
</dbReference>
<keyword evidence="2" id="KW-1185">Reference proteome</keyword>
<name>A0ABQ4X720_9ASTR</name>
<gene>
    <name evidence="1" type="ORF">Tco_0655823</name>
</gene>
<evidence type="ECO:0000313" key="2">
    <source>
        <dbReference type="Proteomes" id="UP001151760"/>
    </source>
</evidence>
<dbReference type="EMBL" id="BQNB010009262">
    <property type="protein sequence ID" value="GJS61039.1"/>
    <property type="molecule type" value="Genomic_DNA"/>
</dbReference>
<proteinExistence type="predicted"/>